<feature type="domain" description="C3H1-type" evidence="4">
    <location>
        <begin position="1219"/>
        <end position="1247"/>
    </location>
</feature>
<dbReference type="EMBL" id="LSMT01000437">
    <property type="protein sequence ID" value="PFX17993.1"/>
    <property type="molecule type" value="Genomic_DNA"/>
</dbReference>
<dbReference type="Proteomes" id="UP000225706">
    <property type="component" value="Unassembled WGS sequence"/>
</dbReference>
<accession>A0A2B4RME6</accession>
<feature type="compositionally biased region" description="Low complexity" evidence="3">
    <location>
        <begin position="652"/>
        <end position="665"/>
    </location>
</feature>
<dbReference type="InterPro" id="IPR002885">
    <property type="entry name" value="PPR_rpt"/>
</dbReference>
<feature type="repeat" description="PPR" evidence="1">
    <location>
        <begin position="843"/>
        <end position="877"/>
    </location>
</feature>
<evidence type="ECO:0000256" key="1">
    <source>
        <dbReference type="PROSITE-ProRule" id="PRU00708"/>
    </source>
</evidence>
<dbReference type="Pfam" id="PF01535">
    <property type="entry name" value="PPR"/>
    <property type="match status" value="1"/>
</dbReference>
<feature type="compositionally biased region" description="Basic and acidic residues" evidence="3">
    <location>
        <begin position="355"/>
        <end position="369"/>
    </location>
</feature>
<dbReference type="InterPro" id="IPR011990">
    <property type="entry name" value="TPR-like_helical_dom_sf"/>
</dbReference>
<dbReference type="Gene3D" id="1.25.40.10">
    <property type="entry name" value="Tetratricopeptide repeat domain"/>
    <property type="match status" value="2"/>
</dbReference>
<feature type="region of interest" description="Disordered" evidence="3">
    <location>
        <begin position="1"/>
        <end position="50"/>
    </location>
</feature>
<feature type="region of interest" description="Disordered" evidence="3">
    <location>
        <begin position="84"/>
        <end position="123"/>
    </location>
</feature>
<evidence type="ECO:0000256" key="2">
    <source>
        <dbReference type="PROSITE-ProRule" id="PRU00723"/>
    </source>
</evidence>
<evidence type="ECO:0000313" key="5">
    <source>
        <dbReference type="EMBL" id="PFX17993.1"/>
    </source>
</evidence>
<feature type="compositionally biased region" description="Basic and acidic residues" evidence="3">
    <location>
        <begin position="240"/>
        <end position="258"/>
    </location>
</feature>
<reference evidence="6" key="1">
    <citation type="journal article" date="2017" name="bioRxiv">
        <title>Comparative analysis of the genomes of Stylophora pistillata and Acropora digitifera provides evidence for extensive differences between species of corals.</title>
        <authorList>
            <person name="Voolstra C.R."/>
            <person name="Li Y."/>
            <person name="Liew Y.J."/>
            <person name="Baumgarten S."/>
            <person name="Zoccola D."/>
            <person name="Flot J.-F."/>
            <person name="Tambutte S."/>
            <person name="Allemand D."/>
            <person name="Aranda M."/>
        </authorList>
    </citation>
    <scope>NUCLEOTIDE SEQUENCE [LARGE SCALE GENOMIC DNA]</scope>
</reference>
<name>A0A2B4RME6_STYPI</name>
<feature type="region of interest" description="Disordered" evidence="3">
    <location>
        <begin position="606"/>
        <end position="630"/>
    </location>
</feature>
<feature type="compositionally biased region" description="Basic and acidic residues" evidence="3">
    <location>
        <begin position="315"/>
        <end position="324"/>
    </location>
</feature>
<dbReference type="PROSITE" id="PS50103">
    <property type="entry name" value="ZF_C3H1"/>
    <property type="match status" value="1"/>
</dbReference>
<feature type="compositionally biased region" description="Basic and acidic residues" evidence="3">
    <location>
        <begin position="561"/>
        <end position="578"/>
    </location>
</feature>
<feature type="region of interest" description="Disordered" evidence="3">
    <location>
        <begin position="234"/>
        <end position="435"/>
    </location>
</feature>
<sequence length="1841" mass="204298">MKVEGNARRGKKKGLRSLGTRKEGSLQSTDLVVTVPNEDSNSSRFKPPVTARQTRKIVINRKTAESTELDNVTVKSLDEIMREKQERMKRTSTDTATNASHDLDHDAVNDEVSASSSPNAIDSADNVLNGAEIVASSTHESAVSTLSTKTKSSALSGHPLCAVKPRPPLKKLTVPIKALPGSLSPMENKTLSAKHPYSVASFSSKQSSEMDFDGLLNNNDDDEVDSCYDEDILLEDNEDEMHQDSPKTHNYPHNDEATFHPYMDYSDVPHKQDNAEEEEEDDEISLHPDDSLFDEEDDLGVNSDGIRTRGSVKRAGSESRDRRLPTNGTKQKQSQGSSSSPVKTKEELQTDETQEQDKNKEADKERSQHEQVSPRSRHRTNWSSTCKKDGRRTKRPSAGRGVTGVRKAGDSFSRRGGCRSRLGPRRERSVGVSGPVQPVLGVPGIPLFNTGDGLLPLPGTELMSPVLQPIWQAQAQLDAAMKDNIAKTVEMLVNPPPVPGENVPEYNSHGPPVQHASRASQESGKLPQRHQSKRSHNSGQDANHNRVSENSMCESRLQPKRASDRLSPRWFERMKDNSRSTNEQLSLSDGMTSQFRPVARTREVLKSESTPHAAEASYQHNAVLGDNQNNASNRSITEVEKARLAVLRPTHSPSMPDSDSDSQTSSKRKSPFHGEETLHGRKVLVTTSPDGLPQPNLAKSGTRKPYPKGYCFEQLNTGKCKKPKCKYKHMDYNQLQEVQWVPQVAITSSQGNDLEELPTVQTEEAEEEVPVASYNLIADQLTNNNLHVAWQMVEKLQRTNRPDLDLVRQILAMCSKHLEEPDIAAQVAHKAFDTIKRVSGQHHRHDYTELIRTLCHAGQYIRAYEMLDVMKRSNHMPTYEVFLDLIQASAKDPEWAFNLLHEIKQSGLLKSGICNDLILLGCKSGEHFVQKTWLLFQEALQCKVQLSSDAVSAMLHTLSQVNDWEKIMLVLPVFPLATPAVVLKGAVMTALQKPEWIEVVTRALGVTPARTLVELGSDVWNSLLEACCLEQGGNVSFAQNVCSLMLQNGIPLEPQSTDNCMSALCGVNKWIAALELFNKVKDDPKVLEQPHAIASGLVALSTALCKAGDSASMLTVLHFMLESWIKPEDSVLQSAIEILDKEKNYRGVLQLFHQLEAAKIVLPVNVYKQMISSLEKWVENPVASIQPYAVMRHIYLAKHSESNGNEDVPSLNSSKAESLSFSRECRYFSTPQGCRNGDNCQFIHYSQGNVNSASQGGITGQNNKAVNHTQPGNPFVYRDPCTFPAQAIGTDLFGPVHHQQHTAPRITPTKEGLHLGGPFSSKRLGPPVVSTTIENAASNFQLAATNQFTGTNPFSPCLSGRTRSMDGIINSSSTDQHNHQTRSAPVIPEVSPASYFQYPSKKSLQFYLPRIKHASEQNSWEDLGSVYVAMKNEDVDVDLGVLLKVFFESFEVNSVQTVGENFGKFCDKIHQHLKQTVPSSEPDSSPSASLDDDDKRFIGELGVAIMYLTYIKQLFDQGYSVLHVLHNFSINYAMYTGEFGVQKKPLTSCQVALTAADICLSISQPLHSSALEVLRGTNYACAADGTTLTPEETEWRRQVFVSLCEYFLNTKELAYVFELLDIAGDVGEVKALYNRLIRGLISKRELNDVTILFNSMEDKRISWEPSLVRELVKGFGEAGNVRQARFYFKKGMYTGVYHNSFSPVNPFTVTVGVSFSALECQLFIERHLHSLKECIDRQAESSGGNPLNDTDYGPLKVVVKLDVPSLYTRDKGSQPEEVIWAKLEEVRAVLNDEFNPPLSCTAQGKELLVSSLNLKRWFRANPKTGRFKGGSRSAAFSSVEM</sequence>
<dbReference type="GO" id="GO:0008270">
    <property type="term" value="F:zinc ion binding"/>
    <property type="evidence" value="ECO:0007669"/>
    <property type="project" value="UniProtKB-KW"/>
</dbReference>
<feature type="compositionally biased region" description="Polar residues" evidence="3">
    <location>
        <begin position="579"/>
        <end position="588"/>
    </location>
</feature>
<keyword evidence="6" id="KW-1185">Reference proteome</keyword>
<feature type="zinc finger region" description="C3H1-type" evidence="2">
    <location>
        <begin position="1219"/>
        <end position="1247"/>
    </location>
</feature>
<evidence type="ECO:0000259" key="4">
    <source>
        <dbReference type="PROSITE" id="PS50103"/>
    </source>
</evidence>
<protein>
    <submittedName>
        <fullName evidence="5">Testis-and ovary-specific PAZ domain-containing protein 1</fullName>
    </submittedName>
</protein>
<keyword evidence="2" id="KW-0479">Metal-binding</keyword>
<evidence type="ECO:0000313" key="6">
    <source>
        <dbReference type="Proteomes" id="UP000225706"/>
    </source>
</evidence>
<dbReference type="PROSITE" id="PS51375">
    <property type="entry name" value="PPR"/>
    <property type="match status" value="1"/>
</dbReference>
<feature type="region of interest" description="Disordered" evidence="3">
    <location>
        <begin position="492"/>
        <end position="588"/>
    </location>
</feature>
<gene>
    <name evidence="5" type="primary">TOPAZ1</name>
    <name evidence="5" type="ORF">AWC38_SpisGene17658</name>
</gene>
<dbReference type="PANTHER" id="PTHR47939:SF14">
    <property type="entry name" value="PENTATRICOPEPTIDE REPEAT-CONTAINING PROTEIN MITOCHONDRIAL"/>
    <property type="match status" value="1"/>
</dbReference>
<feature type="region of interest" description="Disordered" evidence="3">
    <location>
        <begin position="647"/>
        <end position="705"/>
    </location>
</feature>
<comment type="caution">
    <text evidence="5">The sequence shown here is derived from an EMBL/GenBank/DDBJ whole genome shotgun (WGS) entry which is preliminary data.</text>
</comment>
<dbReference type="OrthoDB" id="185373at2759"/>
<keyword evidence="2" id="KW-0863">Zinc-finger</keyword>
<dbReference type="InterPro" id="IPR050667">
    <property type="entry name" value="PPR-containing_protein"/>
</dbReference>
<proteinExistence type="predicted"/>
<feature type="compositionally biased region" description="Low complexity" evidence="3">
    <location>
        <begin position="330"/>
        <end position="340"/>
    </location>
</feature>
<dbReference type="PANTHER" id="PTHR47939">
    <property type="entry name" value="MEMBRANE-ASSOCIATED SALT-INDUCIBLE PROTEIN-LIKE"/>
    <property type="match status" value="1"/>
</dbReference>
<dbReference type="STRING" id="50429.A0A2B4RME6"/>
<organism evidence="5 6">
    <name type="scientific">Stylophora pistillata</name>
    <name type="common">Smooth cauliflower coral</name>
    <dbReference type="NCBI Taxonomy" id="50429"/>
    <lineage>
        <taxon>Eukaryota</taxon>
        <taxon>Metazoa</taxon>
        <taxon>Cnidaria</taxon>
        <taxon>Anthozoa</taxon>
        <taxon>Hexacorallia</taxon>
        <taxon>Scleractinia</taxon>
        <taxon>Astrocoeniina</taxon>
        <taxon>Pocilloporidae</taxon>
        <taxon>Stylophora</taxon>
    </lineage>
</organism>
<feature type="compositionally biased region" description="Basic residues" evidence="3">
    <location>
        <begin position="527"/>
        <end position="536"/>
    </location>
</feature>
<dbReference type="Pfam" id="PF14669">
    <property type="entry name" value="Asp_Glu_race_2"/>
    <property type="match status" value="1"/>
</dbReference>
<feature type="compositionally biased region" description="Polar residues" evidence="3">
    <location>
        <begin position="25"/>
        <end position="44"/>
    </location>
</feature>
<dbReference type="InterPro" id="IPR029435">
    <property type="entry name" value="TOPAZ1_dom"/>
</dbReference>
<keyword evidence="2" id="KW-0862">Zinc</keyword>
<dbReference type="InterPro" id="IPR000571">
    <property type="entry name" value="Znf_CCCH"/>
</dbReference>
<evidence type="ECO:0000256" key="3">
    <source>
        <dbReference type="SAM" id="MobiDB-lite"/>
    </source>
</evidence>